<sequence>MFQAMASIGASWEAELYAKRLREKELASVKINATDVELKDKGKNVGASLVKQVANA</sequence>
<dbReference type="EMBL" id="QGKW02001911">
    <property type="protein sequence ID" value="KAF2568969.1"/>
    <property type="molecule type" value="Genomic_DNA"/>
</dbReference>
<dbReference type="AlphaFoldDB" id="A0A8S9LHA4"/>
<dbReference type="EMBL" id="QGKY02000094">
    <property type="protein sequence ID" value="KAF2605391.1"/>
    <property type="molecule type" value="Genomic_DNA"/>
</dbReference>
<dbReference type="Proteomes" id="UP000712281">
    <property type="component" value="Unassembled WGS sequence"/>
</dbReference>
<accession>A0A8S9LHA4</accession>
<organism evidence="2">
    <name type="scientific">Brassica cretica</name>
    <name type="common">Mustard</name>
    <dbReference type="NCBI Taxonomy" id="69181"/>
    <lineage>
        <taxon>Eukaryota</taxon>
        <taxon>Viridiplantae</taxon>
        <taxon>Streptophyta</taxon>
        <taxon>Embryophyta</taxon>
        <taxon>Tracheophyta</taxon>
        <taxon>Spermatophyta</taxon>
        <taxon>Magnoliopsida</taxon>
        <taxon>eudicotyledons</taxon>
        <taxon>Gunneridae</taxon>
        <taxon>Pentapetalae</taxon>
        <taxon>rosids</taxon>
        <taxon>malvids</taxon>
        <taxon>Brassicales</taxon>
        <taxon>Brassicaceae</taxon>
        <taxon>Brassiceae</taxon>
        <taxon>Brassica</taxon>
    </lineage>
</organism>
<dbReference type="OrthoDB" id="285219at2759"/>
<gene>
    <name evidence="1" type="ORF">F2Q68_00027744</name>
    <name evidence="2" type="ORF">F2Q70_00028184</name>
</gene>
<proteinExistence type="predicted"/>
<evidence type="ECO:0000313" key="2">
    <source>
        <dbReference type="EMBL" id="KAF2605391.1"/>
    </source>
</evidence>
<reference evidence="2" key="1">
    <citation type="submission" date="2019-12" db="EMBL/GenBank/DDBJ databases">
        <title>Genome sequencing and annotation of Brassica cretica.</title>
        <authorList>
            <person name="Studholme D.J."/>
            <person name="Sarris P.F."/>
        </authorList>
    </citation>
    <scope>NUCLEOTIDE SEQUENCE</scope>
    <source>
        <strain evidence="1">PFS-001/15</strain>
        <strain evidence="2">PFS-102/07</strain>
        <tissue evidence="2">Leaf</tissue>
    </source>
</reference>
<evidence type="ECO:0000313" key="1">
    <source>
        <dbReference type="EMBL" id="KAF2568969.1"/>
    </source>
</evidence>
<protein>
    <submittedName>
        <fullName evidence="2">Uncharacterized protein</fullName>
    </submittedName>
</protein>
<comment type="caution">
    <text evidence="2">The sequence shown here is derived from an EMBL/GenBank/DDBJ whole genome shotgun (WGS) entry which is preliminary data.</text>
</comment>
<name>A0A8S9LHA4_BRACR</name>